<dbReference type="GO" id="GO:0000455">
    <property type="term" value="P:enzyme-directed rRNA pseudouridine synthesis"/>
    <property type="evidence" value="ECO:0007669"/>
    <property type="project" value="UniProtKB-ARBA"/>
</dbReference>
<dbReference type="EMBL" id="SLXA01000001">
    <property type="protein sequence ID" value="TCO86319.1"/>
    <property type="molecule type" value="Genomic_DNA"/>
</dbReference>
<dbReference type="GO" id="GO:0003723">
    <property type="term" value="F:RNA binding"/>
    <property type="evidence" value="ECO:0007669"/>
    <property type="project" value="UniProtKB-KW"/>
</dbReference>
<dbReference type="Pfam" id="PF00849">
    <property type="entry name" value="PseudoU_synth_2"/>
    <property type="match status" value="1"/>
</dbReference>
<dbReference type="Proteomes" id="UP000295711">
    <property type="component" value="Unassembled WGS sequence"/>
</dbReference>
<dbReference type="OrthoDB" id="9807829at2"/>
<dbReference type="CDD" id="cd00165">
    <property type="entry name" value="S4"/>
    <property type="match status" value="1"/>
</dbReference>
<dbReference type="AlphaFoldDB" id="A0A4R2LD06"/>
<dbReference type="SUPFAM" id="SSF55174">
    <property type="entry name" value="Alpha-L RNA-binding motif"/>
    <property type="match status" value="1"/>
</dbReference>
<name>A0A4R2LD06_9FIRM</name>
<dbReference type="SMART" id="SM00363">
    <property type="entry name" value="S4"/>
    <property type="match status" value="1"/>
</dbReference>
<protein>
    <recommendedName>
        <fullName evidence="4">RNA pseudouridylate synthase</fullName>
    </recommendedName>
    <alternativeName>
        <fullName evidence="5">RNA-uridine isomerase</fullName>
    </alternativeName>
</protein>
<comment type="caution">
    <text evidence="8">The sequence shown here is derived from an EMBL/GenBank/DDBJ whole genome shotgun (WGS) entry which is preliminary data.</text>
</comment>
<dbReference type="InterPro" id="IPR036986">
    <property type="entry name" value="S4_RNA-bd_sf"/>
</dbReference>
<dbReference type="GO" id="GO:0120159">
    <property type="term" value="F:rRNA pseudouridine synthase activity"/>
    <property type="evidence" value="ECO:0007669"/>
    <property type="project" value="UniProtKB-ARBA"/>
</dbReference>
<feature type="domain" description="RNA-binding S4" evidence="7">
    <location>
        <begin position="13"/>
        <end position="73"/>
    </location>
</feature>
<evidence type="ECO:0000256" key="3">
    <source>
        <dbReference type="ARBA" id="ARBA00023235"/>
    </source>
</evidence>
<keyword evidence="3" id="KW-0413">Isomerase</keyword>
<evidence type="ECO:0000256" key="5">
    <source>
        <dbReference type="ARBA" id="ARBA00033164"/>
    </source>
</evidence>
<dbReference type="InterPro" id="IPR020103">
    <property type="entry name" value="PsdUridine_synth_cat_dom_sf"/>
</dbReference>
<evidence type="ECO:0000259" key="7">
    <source>
        <dbReference type="SMART" id="SM00363"/>
    </source>
</evidence>
<gene>
    <name evidence="8" type="ORF">EV212_10199</name>
</gene>
<dbReference type="Gene3D" id="3.10.290.10">
    <property type="entry name" value="RNA-binding S4 domain"/>
    <property type="match status" value="1"/>
</dbReference>
<organism evidence="8 9">
    <name type="scientific">Frisingicoccus caecimuris</name>
    <dbReference type="NCBI Taxonomy" id="1796636"/>
    <lineage>
        <taxon>Bacteria</taxon>
        <taxon>Bacillati</taxon>
        <taxon>Bacillota</taxon>
        <taxon>Clostridia</taxon>
        <taxon>Lachnospirales</taxon>
        <taxon>Lachnospiraceae</taxon>
        <taxon>Frisingicoccus</taxon>
    </lineage>
</organism>
<sequence length="321" mass="37109">MQKFIVTPNEAGQRLDKLLFKYLNLAPKSFIYKMLRKKNITLNHKKCDGSEKIFVGDEISFWLADETIDKFRETKRFARVPKHFKVVFEDDDILAVNKPAGLLSQKAKPEDISVNEEAISYLLDHQVITEKSLEVFKPSVCHRLDRNTSGLLIVGKSLSGLQHMSVLLKDRTVEKYYLCLVEGVVKTPEHIQGYLIKDEQTNKVSISGQPVSGGHHIENFYEPVGNNGKYTLLKVELITGRTHQIRAHLASVSHSIVGDGKYGSETVNDYFRRNYHLKHQLLHSWRMVFDERKLTAPLWPEFERILKEEQLWSIYTDLQKN</sequence>
<dbReference type="SUPFAM" id="SSF55120">
    <property type="entry name" value="Pseudouridine synthase"/>
    <property type="match status" value="1"/>
</dbReference>
<dbReference type="InterPro" id="IPR006224">
    <property type="entry name" value="PsdUridine_synth_RluA-like_CS"/>
</dbReference>
<evidence type="ECO:0000256" key="4">
    <source>
        <dbReference type="ARBA" id="ARBA00031870"/>
    </source>
</evidence>
<keyword evidence="9" id="KW-1185">Reference proteome</keyword>
<comment type="similarity">
    <text evidence="2">Belongs to the pseudouridine synthase RluA family.</text>
</comment>
<dbReference type="PANTHER" id="PTHR21600">
    <property type="entry name" value="MITOCHONDRIAL RNA PSEUDOURIDINE SYNTHASE"/>
    <property type="match status" value="1"/>
</dbReference>
<dbReference type="InterPro" id="IPR050188">
    <property type="entry name" value="RluA_PseudoU_synthase"/>
</dbReference>
<dbReference type="PANTHER" id="PTHR21600:SF44">
    <property type="entry name" value="RIBOSOMAL LARGE SUBUNIT PSEUDOURIDINE SYNTHASE D"/>
    <property type="match status" value="1"/>
</dbReference>
<proteinExistence type="inferred from homology"/>
<evidence type="ECO:0000256" key="6">
    <source>
        <dbReference type="PROSITE-ProRule" id="PRU00182"/>
    </source>
</evidence>
<dbReference type="PROSITE" id="PS50889">
    <property type="entry name" value="S4"/>
    <property type="match status" value="1"/>
</dbReference>
<comment type="catalytic activity">
    <reaction evidence="1">
        <text>a uridine in RNA = a pseudouridine in RNA</text>
        <dbReference type="Rhea" id="RHEA:48348"/>
        <dbReference type="Rhea" id="RHEA-COMP:12068"/>
        <dbReference type="Rhea" id="RHEA-COMP:12069"/>
        <dbReference type="ChEBI" id="CHEBI:65314"/>
        <dbReference type="ChEBI" id="CHEBI:65315"/>
    </reaction>
</comment>
<evidence type="ECO:0000256" key="1">
    <source>
        <dbReference type="ARBA" id="ARBA00000073"/>
    </source>
</evidence>
<dbReference type="RefSeq" id="WP_132087249.1">
    <property type="nucleotide sequence ID" value="NZ_JANKAQ010000005.1"/>
</dbReference>
<keyword evidence="6" id="KW-0694">RNA-binding</keyword>
<dbReference type="InterPro" id="IPR006145">
    <property type="entry name" value="PsdUridine_synth_RsuA/RluA"/>
</dbReference>
<accession>A0A4R2LD06</accession>
<dbReference type="Gene3D" id="3.30.2350.10">
    <property type="entry name" value="Pseudouridine synthase"/>
    <property type="match status" value="1"/>
</dbReference>
<evidence type="ECO:0000256" key="2">
    <source>
        <dbReference type="ARBA" id="ARBA00010876"/>
    </source>
</evidence>
<dbReference type="PROSITE" id="PS01129">
    <property type="entry name" value="PSI_RLU"/>
    <property type="match status" value="1"/>
</dbReference>
<dbReference type="InterPro" id="IPR002942">
    <property type="entry name" value="S4_RNA-bd"/>
</dbReference>
<evidence type="ECO:0000313" key="8">
    <source>
        <dbReference type="EMBL" id="TCO86319.1"/>
    </source>
</evidence>
<evidence type="ECO:0000313" key="9">
    <source>
        <dbReference type="Proteomes" id="UP000295711"/>
    </source>
</evidence>
<reference evidence="8 9" key="1">
    <citation type="submission" date="2019-03" db="EMBL/GenBank/DDBJ databases">
        <title>Genomic Encyclopedia of Type Strains, Phase IV (KMG-IV): sequencing the most valuable type-strain genomes for metagenomic binning, comparative biology and taxonomic classification.</title>
        <authorList>
            <person name="Goeker M."/>
        </authorList>
    </citation>
    <scope>NUCLEOTIDE SEQUENCE [LARGE SCALE GENOMIC DNA]</scope>
    <source>
        <strain evidence="8 9">DSM 28559</strain>
    </source>
</reference>
<dbReference type="CDD" id="cd02869">
    <property type="entry name" value="PseudoU_synth_RluA_like"/>
    <property type="match status" value="1"/>
</dbReference>